<accession>A0A2Z7CQ66</accession>
<dbReference type="AlphaFoldDB" id="A0A2Z7CQ66"/>
<evidence type="ECO:0000256" key="1">
    <source>
        <dbReference type="SAM" id="MobiDB-lite"/>
    </source>
</evidence>
<feature type="compositionally biased region" description="Polar residues" evidence="1">
    <location>
        <begin position="74"/>
        <end position="95"/>
    </location>
</feature>
<gene>
    <name evidence="2" type="ORF">F511_40545</name>
</gene>
<reference evidence="2 3" key="1">
    <citation type="journal article" date="2015" name="Proc. Natl. Acad. Sci. U.S.A.">
        <title>The resurrection genome of Boea hygrometrica: A blueprint for survival of dehydration.</title>
        <authorList>
            <person name="Xiao L."/>
            <person name="Yang G."/>
            <person name="Zhang L."/>
            <person name="Yang X."/>
            <person name="Zhao S."/>
            <person name="Ji Z."/>
            <person name="Zhou Q."/>
            <person name="Hu M."/>
            <person name="Wang Y."/>
            <person name="Chen M."/>
            <person name="Xu Y."/>
            <person name="Jin H."/>
            <person name="Xiao X."/>
            <person name="Hu G."/>
            <person name="Bao F."/>
            <person name="Hu Y."/>
            <person name="Wan P."/>
            <person name="Li L."/>
            <person name="Deng X."/>
            <person name="Kuang T."/>
            <person name="Xiang C."/>
            <person name="Zhu J.K."/>
            <person name="Oliver M.J."/>
            <person name="He Y."/>
        </authorList>
    </citation>
    <scope>NUCLEOTIDE SEQUENCE [LARGE SCALE GENOMIC DNA]</scope>
    <source>
        <strain evidence="3">cv. XS01</strain>
    </source>
</reference>
<name>A0A2Z7CQ66_9LAMI</name>
<feature type="region of interest" description="Disordered" evidence="1">
    <location>
        <begin position="25"/>
        <end position="105"/>
    </location>
</feature>
<organism evidence="2 3">
    <name type="scientific">Dorcoceras hygrometricum</name>
    <dbReference type="NCBI Taxonomy" id="472368"/>
    <lineage>
        <taxon>Eukaryota</taxon>
        <taxon>Viridiplantae</taxon>
        <taxon>Streptophyta</taxon>
        <taxon>Embryophyta</taxon>
        <taxon>Tracheophyta</taxon>
        <taxon>Spermatophyta</taxon>
        <taxon>Magnoliopsida</taxon>
        <taxon>eudicotyledons</taxon>
        <taxon>Gunneridae</taxon>
        <taxon>Pentapetalae</taxon>
        <taxon>asterids</taxon>
        <taxon>lamiids</taxon>
        <taxon>Lamiales</taxon>
        <taxon>Gesneriaceae</taxon>
        <taxon>Didymocarpoideae</taxon>
        <taxon>Trichosporeae</taxon>
        <taxon>Loxocarpinae</taxon>
        <taxon>Dorcoceras</taxon>
    </lineage>
</organism>
<dbReference type="EMBL" id="KQ993159">
    <property type="protein sequence ID" value="KZV49221.1"/>
    <property type="molecule type" value="Genomic_DNA"/>
</dbReference>
<keyword evidence="3" id="KW-1185">Reference proteome</keyword>
<sequence length="105" mass="11408">MIGGRLHPVVDLIGESTAAYSLKCRFPRETGQSQAPRRQQDYTKHGKTHGRHNQPSPGSKLTAESFLELKSVQGGAQISQHENIDTSRSSSNADSGSLMGSKRKC</sequence>
<dbReference type="Proteomes" id="UP000250235">
    <property type="component" value="Unassembled WGS sequence"/>
</dbReference>
<evidence type="ECO:0000313" key="2">
    <source>
        <dbReference type="EMBL" id="KZV49221.1"/>
    </source>
</evidence>
<evidence type="ECO:0000313" key="3">
    <source>
        <dbReference type="Proteomes" id="UP000250235"/>
    </source>
</evidence>
<protein>
    <submittedName>
        <fullName evidence="2">Uncharacterized protein</fullName>
    </submittedName>
</protein>
<proteinExistence type="predicted"/>